<dbReference type="Proteomes" id="UP001206595">
    <property type="component" value="Unassembled WGS sequence"/>
</dbReference>
<dbReference type="Gene3D" id="4.10.240.10">
    <property type="entry name" value="Zn(2)-C6 fungal-type DNA-binding domain"/>
    <property type="match status" value="1"/>
</dbReference>
<comment type="subcellular location">
    <subcellularLocation>
        <location evidence="1">Nucleus</location>
    </subcellularLocation>
</comment>
<keyword evidence="9" id="KW-1185">Reference proteome</keyword>
<dbReference type="EMBL" id="MU620946">
    <property type="protein sequence ID" value="KAI8577021.1"/>
    <property type="molecule type" value="Genomic_DNA"/>
</dbReference>
<dbReference type="PANTHER" id="PTHR31845">
    <property type="entry name" value="FINGER DOMAIN PROTEIN, PUTATIVE-RELATED"/>
    <property type="match status" value="1"/>
</dbReference>
<dbReference type="InterPro" id="IPR036864">
    <property type="entry name" value="Zn2-C6_fun-type_DNA-bd_sf"/>
</dbReference>
<dbReference type="GO" id="GO:0000981">
    <property type="term" value="F:DNA-binding transcription factor activity, RNA polymerase II-specific"/>
    <property type="evidence" value="ECO:0007669"/>
    <property type="project" value="InterPro"/>
</dbReference>
<dbReference type="GO" id="GO:0000976">
    <property type="term" value="F:transcription cis-regulatory region binding"/>
    <property type="evidence" value="ECO:0007669"/>
    <property type="project" value="TreeGrafter"/>
</dbReference>
<evidence type="ECO:0000256" key="1">
    <source>
        <dbReference type="ARBA" id="ARBA00004123"/>
    </source>
</evidence>
<keyword evidence="3" id="KW-0238">DNA-binding</keyword>
<dbReference type="CDD" id="cd00067">
    <property type="entry name" value="GAL4"/>
    <property type="match status" value="1"/>
</dbReference>
<evidence type="ECO:0000259" key="7">
    <source>
        <dbReference type="PROSITE" id="PS50048"/>
    </source>
</evidence>
<dbReference type="GO" id="GO:0005634">
    <property type="term" value="C:nucleus"/>
    <property type="evidence" value="ECO:0007669"/>
    <property type="project" value="UniProtKB-SubCell"/>
</dbReference>
<dbReference type="InterPro" id="IPR051089">
    <property type="entry name" value="prtT"/>
</dbReference>
<evidence type="ECO:0000256" key="2">
    <source>
        <dbReference type="ARBA" id="ARBA00023015"/>
    </source>
</evidence>
<dbReference type="SUPFAM" id="SSF57701">
    <property type="entry name" value="Zn2/Cys6 DNA-binding domain"/>
    <property type="match status" value="1"/>
</dbReference>
<reference evidence="8" key="1">
    <citation type="submission" date="2021-06" db="EMBL/GenBank/DDBJ databases">
        <authorList>
            <consortium name="DOE Joint Genome Institute"/>
            <person name="Mondo S.J."/>
            <person name="Amses K.R."/>
            <person name="Simmons D.R."/>
            <person name="Longcore J.E."/>
            <person name="Seto K."/>
            <person name="Alves G.H."/>
            <person name="Bonds A.E."/>
            <person name="Quandt C.A."/>
            <person name="Davis W.J."/>
            <person name="Chang Y."/>
            <person name="Letcher P.M."/>
            <person name="Powell M.J."/>
            <person name="Kuo A."/>
            <person name="Labutti K."/>
            <person name="Pangilinan J."/>
            <person name="Andreopoulos W."/>
            <person name="Tritt A."/>
            <person name="Riley R."/>
            <person name="Hundley H."/>
            <person name="Johnson J."/>
            <person name="Lipzen A."/>
            <person name="Barry K."/>
            <person name="Berbee M.L."/>
            <person name="Buchler N.E."/>
            <person name="Grigoriev I.V."/>
            <person name="Spatafora J.W."/>
            <person name="Stajich J.E."/>
            <person name="James T.Y."/>
        </authorList>
    </citation>
    <scope>NUCLEOTIDE SEQUENCE</scope>
    <source>
        <strain evidence="8">AG</strain>
    </source>
</reference>
<feature type="region of interest" description="Disordered" evidence="6">
    <location>
        <begin position="47"/>
        <end position="83"/>
    </location>
</feature>
<dbReference type="PROSITE" id="PS00463">
    <property type="entry name" value="ZN2_CY6_FUNGAL_1"/>
    <property type="match status" value="1"/>
</dbReference>
<dbReference type="Pfam" id="PF00172">
    <property type="entry name" value="Zn_clus"/>
    <property type="match status" value="1"/>
</dbReference>
<dbReference type="RefSeq" id="XP_051442025.1">
    <property type="nucleotide sequence ID" value="XM_051591130.1"/>
</dbReference>
<feature type="compositionally biased region" description="Basic and acidic residues" evidence="6">
    <location>
        <begin position="62"/>
        <end position="76"/>
    </location>
</feature>
<dbReference type="InterPro" id="IPR001138">
    <property type="entry name" value="Zn2Cys6_DnaBD"/>
</dbReference>
<evidence type="ECO:0000256" key="4">
    <source>
        <dbReference type="ARBA" id="ARBA00023163"/>
    </source>
</evidence>
<name>A0AAD5HBZ5_UMBRA</name>
<dbReference type="GeneID" id="75916473"/>
<comment type="caution">
    <text evidence="8">The sequence shown here is derived from an EMBL/GenBank/DDBJ whole genome shotgun (WGS) entry which is preliminary data.</text>
</comment>
<dbReference type="PROSITE" id="PS50048">
    <property type="entry name" value="ZN2_CY6_FUNGAL_2"/>
    <property type="match status" value="1"/>
</dbReference>
<keyword evidence="2" id="KW-0805">Transcription regulation</keyword>
<keyword evidence="5" id="KW-0539">Nucleus</keyword>
<accession>A0AAD5HBZ5</accession>
<dbReference type="PANTHER" id="PTHR31845:SF19">
    <property type="entry name" value="TRANSCRIPTION FACTOR DOMAIN-CONTAINING PROTEIN"/>
    <property type="match status" value="1"/>
</dbReference>
<reference evidence="8" key="2">
    <citation type="journal article" date="2022" name="Proc. Natl. Acad. Sci. U.S.A.">
        <title>Diploid-dominant life cycles characterize the early evolution of Fungi.</title>
        <authorList>
            <person name="Amses K.R."/>
            <person name="Simmons D.R."/>
            <person name="Longcore J.E."/>
            <person name="Mondo S.J."/>
            <person name="Seto K."/>
            <person name="Jeronimo G.H."/>
            <person name="Bonds A.E."/>
            <person name="Quandt C.A."/>
            <person name="Davis W.J."/>
            <person name="Chang Y."/>
            <person name="Federici B.A."/>
            <person name="Kuo A."/>
            <person name="LaButti K."/>
            <person name="Pangilinan J."/>
            <person name="Andreopoulos W."/>
            <person name="Tritt A."/>
            <person name="Riley R."/>
            <person name="Hundley H."/>
            <person name="Johnson J."/>
            <person name="Lipzen A."/>
            <person name="Barry K."/>
            <person name="Lang B.F."/>
            <person name="Cuomo C.A."/>
            <person name="Buchler N.E."/>
            <person name="Grigoriev I.V."/>
            <person name="Spatafora J.W."/>
            <person name="Stajich J.E."/>
            <person name="James T.Y."/>
        </authorList>
    </citation>
    <scope>NUCLEOTIDE SEQUENCE</scope>
    <source>
        <strain evidence="8">AG</strain>
    </source>
</reference>
<evidence type="ECO:0000313" key="8">
    <source>
        <dbReference type="EMBL" id="KAI8577021.1"/>
    </source>
</evidence>
<evidence type="ECO:0000256" key="6">
    <source>
        <dbReference type="SAM" id="MobiDB-lite"/>
    </source>
</evidence>
<sequence length="617" mass="69959">MATETDFARTACLQCRQIKVRCDKLANQSRCSRCLRLNFQCEFRPHARGRKPKSANTRHLPSRRDHYNHSNDDRSSGADSYEANDGDVAGGTLSLQAELNPSSISWTTVHTEDGCGKPNPLSKRSIAVASSYNENALTEGVIVDSEARRLFEFFFRELNTMIALFDPHLHTIPYTMKNYPLVFSCIIAVSAKFSRPDLFPACSDICNRLMCLAAVEDLCNLDHVQSLSILSFWKESSDTTDWRKIGRSIRMAFELNVHTAHMKATNSSDEIVNRELMNRQRTWMQLCCFDAVFYNSINFPHTRPEMIPPECRIDPIVWYNSHLEWSLPGDARLACSLELDGVRRDIKLLKDVMAISTTPGTVNILIRAAQSRLKSFRNRWMNEKTVLPLDECTSAQTGYHLEIYSLKVNEVVWQYQQKTNAPLDDQKVTFASCVYDATTILRMLVDRVATQSCLRASQDWTFLGAAYAGKWLNLRRDHIDELTLREVVGVFNEVISVCSTETRSDDEPSAYLARFFQAMLALLKETGSIQRSNDISVPSNSLIPNGQPAVPGQEMGSMDVSRSDLLPVSYAPIKLVDLNTIANLQDHHNPNTTASFIDLFVQDAEYWDSMFSNWHTI</sequence>
<keyword evidence="4" id="KW-0804">Transcription</keyword>
<dbReference type="GO" id="GO:0008270">
    <property type="term" value="F:zinc ion binding"/>
    <property type="evidence" value="ECO:0007669"/>
    <property type="project" value="InterPro"/>
</dbReference>
<organism evidence="8 9">
    <name type="scientific">Umbelopsis ramanniana AG</name>
    <dbReference type="NCBI Taxonomy" id="1314678"/>
    <lineage>
        <taxon>Eukaryota</taxon>
        <taxon>Fungi</taxon>
        <taxon>Fungi incertae sedis</taxon>
        <taxon>Mucoromycota</taxon>
        <taxon>Mucoromycotina</taxon>
        <taxon>Umbelopsidomycetes</taxon>
        <taxon>Umbelopsidales</taxon>
        <taxon>Umbelopsidaceae</taxon>
        <taxon>Umbelopsis</taxon>
    </lineage>
</organism>
<feature type="domain" description="Zn(2)-C6 fungal-type" evidence="7">
    <location>
        <begin position="11"/>
        <end position="43"/>
    </location>
</feature>
<evidence type="ECO:0000256" key="5">
    <source>
        <dbReference type="ARBA" id="ARBA00023242"/>
    </source>
</evidence>
<dbReference type="CDD" id="cd12148">
    <property type="entry name" value="fungal_TF_MHR"/>
    <property type="match status" value="1"/>
</dbReference>
<proteinExistence type="predicted"/>
<protein>
    <recommendedName>
        <fullName evidence="7">Zn(2)-C6 fungal-type domain-containing protein</fullName>
    </recommendedName>
</protein>
<dbReference type="AlphaFoldDB" id="A0AAD5HBZ5"/>
<gene>
    <name evidence="8" type="ORF">K450DRAFT_254018</name>
</gene>
<dbReference type="SMART" id="SM00066">
    <property type="entry name" value="GAL4"/>
    <property type="match status" value="1"/>
</dbReference>
<evidence type="ECO:0000256" key="3">
    <source>
        <dbReference type="ARBA" id="ARBA00023125"/>
    </source>
</evidence>
<evidence type="ECO:0000313" key="9">
    <source>
        <dbReference type="Proteomes" id="UP001206595"/>
    </source>
</evidence>